<keyword evidence="1 2" id="KW-0175">Coiled coil</keyword>
<evidence type="ECO:0000259" key="5">
    <source>
        <dbReference type="Pfam" id="PF24627"/>
    </source>
</evidence>
<evidence type="ECO:0000259" key="4">
    <source>
        <dbReference type="Pfam" id="PF15035"/>
    </source>
</evidence>
<dbReference type="STRING" id="103827.A0A0N5DBA7"/>
<feature type="coiled-coil region" evidence="2">
    <location>
        <begin position="430"/>
        <end position="499"/>
    </location>
</feature>
<organism evidence="8">
    <name type="scientific">Thelazia callipaeda</name>
    <name type="common">Oriental eyeworm</name>
    <name type="synonym">Parasitic nematode</name>
    <dbReference type="NCBI Taxonomy" id="103827"/>
    <lineage>
        <taxon>Eukaryota</taxon>
        <taxon>Metazoa</taxon>
        <taxon>Ecdysozoa</taxon>
        <taxon>Nematoda</taxon>
        <taxon>Chromadorea</taxon>
        <taxon>Rhabditida</taxon>
        <taxon>Spirurina</taxon>
        <taxon>Spiruromorpha</taxon>
        <taxon>Thelazioidea</taxon>
        <taxon>Thelaziidae</taxon>
        <taxon>Thelazia</taxon>
    </lineage>
</organism>
<evidence type="ECO:0000256" key="2">
    <source>
        <dbReference type="SAM" id="Coils"/>
    </source>
</evidence>
<dbReference type="AlphaFoldDB" id="A0A0N5DBA7"/>
<dbReference type="Pfam" id="PF24627">
    <property type="entry name" value="PUMA_CC"/>
    <property type="match status" value="1"/>
</dbReference>
<evidence type="ECO:0000313" key="7">
    <source>
        <dbReference type="Proteomes" id="UP000276776"/>
    </source>
</evidence>
<dbReference type="InterPro" id="IPR055167">
    <property type="entry name" value="Rootletin-like_CC"/>
</dbReference>
<dbReference type="PANTHER" id="PTHR23159:SF31">
    <property type="entry name" value="CENTROSOME-ASSOCIATED PROTEIN CEP250 ISOFORM X1"/>
    <property type="match status" value="1"/>
</dbReference>
<feature type="coiled-coil region" evidence="2">
    <location>
        <begin position="551"/>
        <end position="771"/>
    </location>
</feature>
<feature type="coiled-coil region" evidence="2">
    <location>
        <begin position="152"/>
        <end position="250"/>
    </location>
</feature>
<dbReference type="Pfam" id="PF15035">
    <property type="entry name" value="Rootletin"/>
    <property type="match status" value="1"/>
</dbReference>
<dbReference type="PANTHER" id="PTHR23159">
    <property type="entry name" value="CENTROSOMAL PROTEIN 2"/>
    <property type="match status" value="1"/>
</dbReference>
<reference evidence="8" key="1">
    <citation type="submission" date="2017-02" db="UniProtKB">
        <authorList>
            <consortium name="WormBaseParasite"/>
        </authorList>
    </citation>
    <scope>IDENTIFICATION</scope>
</reference>
<dbReference type="Pfam" id="PF24423">
    <property type="entry name" value="OVT1"/>
    <property type="match status" value="1"/>
</dbReference>
<evidence type="ECO:0000256" key="3">
    <source>
        <dbReference type="SAM" id="MobiDB-lite"/>
    </source>
</evidence>
<accession>A0A0N5DBA7</accession>
<dbReference type="InterPro" id="IPR057531">
    <property type="entry name" value="PUMA/OVT1_CC"/>
</dbReference>
<dbReference type="OrthoDB" id="5835755at2759"/>
<dbReference type="WBParaSite" id="TCLT_0001046901-mRNA-1">
    <property type="protein sequence ID" value="TCLT_0001046901-mRNA-1"/>
    <property type="gene ID" value="TCLT_0001046901"/>
</dbReference>
<dbReference type="OMA" id="QNRERNI"/>
<reference evidence="6 7" key="2">
    <citation type="submission" date="2018-11" db="EMBL/GenBank/DDBJ databases">
        <authorList>
            <consortium name="Pathogen Informatics"/>
        </authorList>
    </citation>
    <scope>NUCLEOTIDE SEQUENCE [LARGE SCALE GENOMIC DNA]</scope>
</reference>
<evidence type="ECO:0000313" key="6">
    <source>
        <dbReference type="EMBL" id="VDN08150.1"/>
    </source>
</evidence>
<feature type="coiled-coil region" evidence="2">
    <location>
        <begin position="83"/>
        <end position="114"/>
    </location>
</feature>
<feature type="domain" description="Rootletin-like coiled-coil" evidence="4">
    <location>
        <begin position="77"/>
        <end position="254"/>
    </location>
</feature>
<proteinExistence type="predicted"/>
<feature type="compositionally biased region" description="Basic and acidic residues" evidence="3">
    <location>
        <begin position="389"/>
        <end position="398"/>
    </location>
</feature>
<gene>
    <name evidence="6" type="ORF">TCLT_LOCUS10458</name>
</gene>
<dbReference type="Proteomes" id="UP000276776">
    <property type="component" value="Unassembled WGS sequence"/>
</dbReference>
<evidence type="ECO:0000313" key="8">
    <source>
        <dbReference type="WBParaSite" id="TCLT_0001046901-mRNA-1"/>
    </source>
</evidence>
<feature type="domain" description="PUMA/OVT1 coiled-coil region" evidence="5">
    <location>
        <begin position="428"/>
        <end position="500"/>
    </location>
</feature>
<name>A0A0N5DBA7_THECL</name>
<protein>
    <submittedName>
        <fullName evidence="6 8">Uncharacterized protein</fullName>
    </submittedName>
</protein>
<evidence type="ECO:0000256" key="1">
    <source>
        <dbReference type="ARBA" id="ARBA00023054"/>
    </source>
</evidence>
<sequence>MEQKGQTISTEEQRNFEGTLSKKKNYEIVTVASGGNANGNIDFVDSTDARNLELSAMGGVFSKLFYDRPQDELNSYKKRIDANTELQREHADIMAALQRKVEEYRRRFADIEGSLAVHKFEGSGDLGNIKLQDELLLSSKLKLEDLSDIEFVHQLSDERRRADDLVIQLEQERLQNEQLQNEIHRLRQQFEISFRDKERVYQNRERNITQYLGEEQHKIMELRSELQRVRKQCAEYREQTERDLENQRNEFIKVIRHVSSLVKGINVENEGGTHTHSLLSDFSSESGIEMTQDTVLIEAVKRFHETQAPLGLGIGPELITELRLARSEDAGLHTELMRKYEESARRIIELEGRDDENHNKMLTLENDLKRTRDRLVESQNALRKLYDMAREHDSETQKQTRSSSPGKGFIPPPEVLRSVRCAFNTRGNENNVLQRKLKNAELQISELTSKYESTDDIRRRLEKQISEANREISSRQKELEDANRAVKQLEDRLKVAEQDKIIADGVRCHLEEEIRNMREHFNRTLSDVTQNAEEDALRRIRAIEDGNSTRVSELTSRIEDLLEDNKHLKSETDETKDRIRDVENDYNGVVKKLEEKGNFTTLPSENALRNLENTRQELAEELEEQRARFDAITSEFDHLKTNYDSASKTTIAIELTVKEIKQQRDEILKEKKMLMQTLTDMENKLNDESKAREDAEKLNIHHLDEIHDLKKQVEEYVAQITTFRHESSDLDTQLKTNQAKLSSMETTLLAAQKEVGKLSELNNRLQQDKNELNA</sequence>
<keyword evidence="7" id="KW-1185">Reference proteome</keyword>
<dbReference type="EMBL" id="UYYF01005117">
    <property type="protein sequence ID" value="VDN08150.1"/>
    <property type="molecule type" value="Genomic_DNA"/>
</dbReference>
<feature type="region of interest" description="Disordered" evidence="3">
    <location>
        <begin position="389"/>
        <end position="413"/>
    </location>
</feature>